<dbReference type="Pfam" id="PF00069">
    <property type="entry name" value="Pkinase"/>
    <property type="match status" value="2"/>
</dbReference>
<evidence type="ECO:0000256" key="4">
    <source>
        <dbReference type="ARBA" id="ARBA00022741"/>
    </source>
</evidence>
<dbReference type="Proteomes" id="UP000094285">
    <property type="component" value="Unassembled WGS sequence"/>
</dbReference>
<dbReference type="GO" id="GO:0004674">
    <property type="term" value="F:protein serine/threonine kinase activity"/>
    <property type="evidence" value="ECO:0007669"/>
    <property type="project" value="UniProtKB-KW"/>
</dbReference>
<dbReference type="PROSITE" id="PS00107">
    <property type="entry name" value="PROTEIN_KINASE_ATP"/>
    <property type="match status" value="1"/>
</dbReference>
<dbReference type="SMART" id="SM00220">
    <property type="entry name" value="S_TKc"/>
    <property type="match status" value="1"/>
</dbReference>
<keyword evidence="3" id="KW-0808">Transferase</keyword>
<feature type="compositionally biased region" description="Low complexity" evidence="10">
    <location>
        <begin position="436"/>
        <end position="449"/>
    </location>
</feature>
<reference evidence="13" key="1">
    <citation type="submission" date="2016-05" db="EMBL/GenBank/DDBJ databases">
        <title>Comparative genomics of biotechnologically important yeasts.</title>
        <authorList>
            <consortium name="DOE Joint Genome Institute"/>
            <person name="Riley R."/>
            <person name="Haridas S."/>
            <person name="Wolfe K.H."/>
            <person name="Lopes M.R."/>
            <person name="Hittinger C.T."/>
            <person name="Goker M."/>
            <person name="Salamov A."/>
            <person name="Wisecaver J."/>
            <person name="Long T.M."/>
            <person name="Aerts A.L."/>
            <person name="Barry K."/>
            <person name="Choi C."/>
            <person name="Clum A."/>
            <person name="Coughlan A.Y."/>
            <person name="Deshpande S."/>
            <person name="Douglass A.P."/>
            <person name="Hanson S.J."/>
            <person name="Klenk H.-P."/>
            <person name="Labutti K."/>
            <person name="Lapidus A."/>
            <person name="Lindquist E."/>
            <person name="Lipzen A."/>
            <person name="Meier-Kolthoff J.P."/>
            <person name="Ohm R.A."/>
            <person name="Otillar R.P."/>
            <person name="Pangilinan J."/>
            <person name="Peng Y."/>
            <person name="Rokas A."/>
            <person name="Rosa C.A."/>
            <person name="Scheuner C."/>
            <person name="Sibirny A.A."/>
            <person name="Slot J.C."/>
            <person name="Stielow J.B."/>
            <person name="Sun H."/>
            <person name="Kurtzman C.P."/>
            <person name="Blackwell M."/>
            <person name="Grigoriev I.V."/>
            <person name="Jeffries T.W."/>
        </authorList>
    </citation>
    <scope>NUCLEOTIDE SEQUENCE [LARGE SCALE GENOMIC DNA]</scope>
    <source>
        <strain evidence="13">NRRL Y-17324</strain>
    </source>
</reference>
<keyword evidence="6 9" id="KW-0067">ATP-binding</keyword>
<dbReference type="InterPro" id="IPR011009">
    <property type="entry name" value="Kinase-like_dom_sf"/>
</dbReference>
<dbReference type="EMBL" id="KV453915">
    <property type="protein sequence ID" value="ODV77262.1"/>
    <property type="molecule type" value="Genomic_DNA"/>
</dbReference>
<evidence type="ECO:0000313" key="12">
    <source>
        <dbReference type="EMBL" id="ODV77262.1"/>
    </source>
</evidence>
<protein>
    <recommendedName>
        <fullName evidence="1">non-specific serine/threonine protein kinase</fullName>
        <ecNumber evidence="1">2.7.11.1</ecNumber>
    </recommendedName>
</protein>
<keyword evidence="2" id="KW-0723">Serine/threonine-protein kinase</keyword>
<evidence type="ECO:0000256" key="3">
    <source>
        <dbReference type="ARBA" id="ARBA00022679"/>
    </source>
</evidence>
<evidence type="ECO:0000256" key="1">
    <source>
        <dbReference type="ARBA" id="ARBA00012513"/>
    </source>
</evidence>
<evidence type="ECO:0000256" key="8">
    <source>
        <dbReference type="ARBA" id="ARBA00048679"/>
    </source>
</evidence>
<accession>A0A1E4SCZ5</accession>
<feature type="region of interest" description="Disordered" evidence="10">
    <location>
        <begin position="601"/>
        <end position="642"/>
    </location>
</feature>
<dbReference type="GeneID" id="30985311"/>
<dbReference type="STRING" id="984487.A0A1E4SCZ5"/>
<sequence length="873" mass="98226">MEIPLKSQPKVSTVNLVDESKFQFDDASNISSQYPRVREVPNRSLGGESPGKNYRLTRTYSETEKSNFDEETGHRLYDDGRIRPQLSRSGSSRDPLDTHYSIGKSNTPKLYSRSHNEYIDAGDEYLKGLEDEYIPGLDFGDVLHRWNNSLSEQSLAGANNNYESAVSSTSSTASNTPLSRDQSYLDLKTLHAKVAPQPIRLRNHLSNNKHSFSKLHDFMKLRTPSNNSNPGVMGKADGSKQTLVNDDRNNSTTTLTSSERSKDDANDSGSHKNKKQKSEENSVDYEWIINSLPSYFEDLPYSQRKKLVASLSESVDYSQFSVYAKNYFNDKMAGAGRTPRSGGIGSNSGSLRRSRRSSVNTVAGRLLALSSSTDLKKLEEAKPKVNVDEKGAMVMEHELGKVIGFGAWGTIRECTDRHGTVRAMKIVKSCKDFESRSSSPGRSGTPPKSDMTHNPKVLQVFKKEIMIWKQLQHPNILPLLKHLETDHAIFCITNRIYGGTLFELVSSWGLFNAGIMNTSGPIEFLIESQTERLTHIVKATKQIVKALLYMHEEKGIVHGDLKLENVLVEDGDKGEYKMILADFGMSRVFNSRVSRNSSLRRIPSLNDDEDDGTLMMRSKSSTTDLRRPYNGGDTPSTRNLNWGFNDDSKIGISNFMRPHGPSLQSVDLTPVQSASTGSIMEFKRKSKASPNSQDGIDSDLPHSHIGSLPYASPELLSPSPPPLGPLADVWALGILMFTMCVGKLPFQQQYEPRLRAMISAGKYNKRDLRKSCLLEWIYREDDEDDEDKLPEGMMINSPSMVDLKRQEELSQLHQSWKQLMAENKKRGSPERPDFQFEFLYDIIVGCLELNITKRWDLEMIHDSLEACDLFHKK</sequence>
<dbReference type="PROSITE" id="PS50011">
    <property type="entry name" value="PROTEIN_KINASE_DOM"/>
    <property type="match status" value="1"/>
</dbReference>
<dbReference type="GO" id="GO:0005938">
    <property type="term" value="C:cell cortex"/>
    <property type="evidence" value="ECO:0007669"/>
    <property type="project" value="TreeGrafter"/>
</dbReference>
<organism evidence="12 13">
    <name type="scientific">Suhomyces tanzawaensis NRRL Y-17324</name>
    <dbReference type="NCBI Taxonomy" id="984487"/>
    <lineage>
        <taxon>Eukaryota</taxon>
        <taxon>Fungi</taxon>
        <taxon>Dikarya</taxon>
        <taxon>Ascomycota</taxon>
        <taxon>Saccharomycotina</taxon>
        <taxon>Pichiomycetes</taxon>
        <taxon>Debaryomycetaceae</taxon>
        <taxon>Suhomyces</taxon>
    </lineage>
</organism>
<dbReference type="RefSeq" id="XP_020062384.1">
    <property type="nucleotide sequence ID" value="XM_020211175.1"/>
</dbReference>
<proteinExistence type="predicted"/>
<keyword evidence="5 12" id="KW-0418">Kinase</keyword>
<evidence type="ECO:0000256" key="6">
    <source>
        <dbReference type="ARBA" id="ARBA00022840"/>
    </source>
</evidence>
<feature type="domain" description="Protein kinase" evidence="11">
    <location>
        <begin position="397"/>
        <end position="864"/>
    </location>
</feature>
<evidence type="ECO:0000256" key="7">
    <source>
        <dbReference type="ARBA" id="ARBA00047899"/>
    </source>
</evidence>
<feature type="region of interest" description="Disordered" evidence="10">
    <location>
        <begin position="27"/>
        <end position="108"/>
    </location>
</feature>
<dbReference type="OrthoDB" id="4062651at2759"/>
<evidence type="ECO:0000256" key="9">
    <source>
        <dbReference type="PROSITE-ProRule" id="PRU10141"/>
    </source>
</evidence>
<comment type="catalytic activity">
    <reaction evidence="7">
        <text>L-threonyl-[protein] + ATP = O-phospho-L-threonyl-[protein] + ADP + H(+)</text>
        <dbReference type="Rhea" id="RHEA:46608"/>
        <dbReference type="Rhea" id="RHEA-COMP:11060"/>
        <dbReference type="Rhea" id="RHEA-COMP:11605"/>
        <dbReference type="ChEBI" id="CHEBI:15378"/>
        <dbReference type="ChEBI" id="CHEBI:30013"/>
        <dbReference type="ChEBI" id="CHEBI:30616"/>
        <dbReference type="ChEBI" id="CHEBI:61977"/>
        <dbReference type="ChEBI" id="CHEBI:456216"/>
        <dbReference type="EC" id="2.7.11.1"/>
    </reaction>
</comment>
<evidence type="ECO:0000313" key="13">
    <source>
        <dbReference type="Proteomes" id="UP000094285"/>
    </source>
</evidence>
<evidence type="ECO:0000259" key="11">
    <source>
        <dbReference type="PROSITE" id="PS50011"/>
    </source>
</evidence>
<feature type="compositionally biased region" description="Basic and acidic residues" evidence="10">
    <location>
        <begin position="61"/>
        <end position="82"/>
    </location>
</feature>
<dbReference type="GO" id="GO:0030447">
    <property type="term" value="P:filamentous growth"/>
    <property type="evidence" value="ECO:0007669"/>
    <property type="project" value="UniProtKB-ARBA"/>
</dbReference>
<gene>
    <name evidence="12" type="ORF">CANTADRAFT_7747</name>
</gene>
<feature type="region of interest" description="Disordered" evidence="10">
    <location>
        <begin position="433"/>
        <end position="453"/>
    </location>
</feature>
<name>A0A1E4SCZ5_9ASCO</name>
<dbReference type="GO" id="GO:0005524">
    <property type="term" value="F:ATP binding"/>
    <property type="evidence" value="ECO:0007669"/>
    <property type="project" value="UniProtKB-UniRule"/>
</dbReference>
<feature type="region of interest" description="Disordered" evidence="10">
    <location>
        <begin position="217"/>
        <end position="281"/>
    </location>
</feature>
<dbReference type="AlphaFoldDB" id="A0A1E4SCZ5"/>
<keyword evidence="13" id="KW-1185">Reference proteome</keyword>
<feature type="compositionally biased region" description="Polar residues" evidence="10">
    <location>
        <begin position="239"/>
        <end position="258"/>
    </location>
</feature>
<dbReference type="PANTHER" id="PTHR24343:SF572">
    <property type="entry name" value="FATTY ACYL-COA SYNTHETASE AND RNA PROCESSING-ASSOCIATED KINASE 1-RELATED"/>
    <property type="match status" value="1"/>
</dbReference>
<evidence type="ECO:0000256" key="2">
    <source>
        <dbReference type="ARBA" id="ARBA00022527"/>
    </source>
</evidence>
<dbReference type="InterPro" id="IPR000719">
    <property type="entry name" value="Prot_kinase_dom"/>
</dbReference>
<dbReference type="Gene3D" id="1.10.510.10">
    <property type="entry name" value="Transferase(Phosphotransferase) domain 1"/>
    <property type="match status" value="2"/>
</dbReference>
<comment type="catalytic activity">
    <reaction evidence="8">
        <text>L-seryl-[protein] + ATP = O-phospho-L-seryl-[protein] + ADP + H(+)</text>
        <dbReference type="Rhea" id="RHEA:17989"/>
        <dbReference type="Rhea" id="RHEA-COMP:9863"/>
        <dbReference type="Rhea" id="RHEA-COMP:11604"/>
        <dbReference type="ChEBI" id="CHEBI:15378"/>
        <dbReference type="ChEBI" id="CHEBI:29999"/>
        <dbReference type="ChEBI" id="CHEBI:30616"/>
        <dbReference type="ChEBI" id="CHEBI:83421"/>
        <dbReference type="ChEBI" id="CHEBI:456216"/>
        <dbReference type="EC" id="2.7.11.1"/>
    </reaction>
</comment>
<evidence type="ECO:0000256" key="10">
    <source>
        <dbReference type="SAM" id="MobiDB-lite"/>
    </source>
</evidence>
<feature type="binding site" evidence="9">
    <location>
        <position position="425"/>
    </location>
    <ligand>
        <name>ATP</name>
        <dbReference type="ChEBI" id="CHEBI:30616"/>
    </ligand>
</feature>
<dbReference type="InterPro" id="IPR017441">
    <property type="entry name" value="Protein_kinase_ATP_BS"/>
</dbReference>
<dbReference type="InterPro" id="IPR008271">
    <property type="entry name" value="Ser/Thr_kinase_AS"/>
</dbReference>
<dbReference type="PANTHER" id="PTHR24343">
    <property type="entry name" value="SERINE/THREONINE KINASE"/>
    <property type="match status" value="1"/>
</dbReference>
<dbReference type="SUPFAM" id="SSF56112">
    <property type="entry name" value="Protein kinase-like (PK-like)"/>
    <property type="match status" value="1"/>
</dbReference>
<dbReference type="Gene3D" id="3.30.200.20">
    <property type="entry name" value="Phosphorylase Kinase, domain 1"/>
    <property type="match status" value="1"/>
</dbReference>
<dbReference type="EC" id="2.7.11.1" evidence="1"/>
<evidence type="ECO:0000256" key="5">
    <source>
        <dbReference type="ARBA" id="ARBA00022777"/>
    </source>
</evidence>
<feature type="compositionally biased region" description="Polar residues" evidence="10">
    <location>
        <begin position="633"/>
        <end position="642"/>
    </location>
</feature>
<dbReference type="PROSITE" id="PS00108">
    <property type="entry name" value="PROTEIN_KINASE_ST"/>
    <property type="match status" value="1"/>
</dbReference>
<feature type="region of interest" description="Disordered" evidence="10">
    <location>
        <begin position="680"/>
        <end position="704"/>
    </location>
</feature>
<keyword evidence="4 9" id="KW-0547">Nucleotide-binding</keyword>
<feature type="region of interest" description="Disordered" evidence="10">
    <location>
        <begin position="336"/>
        <end position="357"/>
    </location>
</feature>